<name>A0ABY0GZG6_9PEZI</name>
<dbReference type="EMBL" id="QJNS01000288">
    <property type="protein sequence ID" value="RYO80476.1"/>
    <property type="molecule type" value="Genomic_DNA"/>
</dbReference>
<accession>A0ABY0GZG6</accession>
<feature type="region of interest" description="Disordered" evidence="1">
    <location>
        <begin position="102"/>
        <end position="147"/>
    </location>
</feature>
<feature type="chain" id="PRO_5045659963" description="Biotrophy-associated secreted protein 2" evidence="2">
    <location>
        <begin position="21"/>
        <end position="200"/>
    </location>
</feature>
<organism evidence="3 4">
    <name type="scientific">Monosporascus cannonballus</name>
    <dbReference type="NCBI Taxonomy" id="155416"/>
    <lineage>
        <taxon>Eukaryota</taxon>
        <taxon>Fungi</taxon>
        <taxon>Dikarya</taxon>
        <taxon>Ascomycota</taxon>
        <taxon>Pezizomycotina</taxon>
        <taxon>Sordariomycetes</taxon>
        <taxon>Xylariomycetidae</taxon>
        <taxon>Xylariales</taxon>
        <taxon>Xylariales incertae sedis</taxon>
        <taxon>Monosporascus</taxon>
    </lineage>
</organism>
<evidence type="ECO:0000256" key="1">
    <source>
        <dbReference type="SAM" id="MobiDB-lite"/>
    </source>
</evidence>
<evidence type="ECO:0008006" key="5">
    <source>
        <dbReference type="Google" id="ProtNLM"/>
    </source>
</evidence>
<keyword evidence="2" id="KW-0732">Signal</keyword>
<evidence type="ECO:0000313" key="4">
    <source>
        <dbReference type="Proteomes" id="UP000294003"/>
    </source>
</evidence>
<evidence type="ECO:0000313" key="3">
    <source>
        <dbReference type="EMBL" id="RYO80476.1"/>
    </source>
</evidence>
<keyword evidence="4" id="KW-1185">Reference proteome</keyword>
<feature type="signal peptide" evidence="2">
    <location>
        <begin position="1"/>
        <end position="20"/>
    </location>
</feature>
<evidence type="ECO:0000256" key="2">
    <source>
        <dbReference type="SAM" id="SignalP"/>
    </source>
</evidence>
<reference evidence="3 4" key="1">
    <citation type="submission" date="2018-06" db="EMBL/GenBank/DDBJ databases">
        <title>Complete Genomes of Monosporascus.</title>
        <authorList>
            <person name="Robinson A.J."/>
            <person name="Natvig D.O."/>
        </authorList>
    </citation>
    <scope>NUCLEOTIDE SEQUENCE [LARGE SCALE GENOMIC DNA]</scope>
    <source>
        <strain evidence="3 4">CBS 609.92</strain>
    </source>
</reference>
<gene>
    <name evidence="3" type="ORF">DL762_007617</name>
</gene>
<sequence length="200" mass="19327">MVRATLSVVLLLAITALAVPAPLPQLPDPAQEKNVGNGQGRQFIGGQCLSSADCNSRDTNTCCATLGDIGVCSAASVAGTPAKPVQGKTGCGFGDGVGGAVPGPSTTPVTGADGANGGRPAPTEAAGSNAGADEAVGGAGGENPNVGSGNGQQFITGECFSDADCASGCCSPTSQDRIKAACAARLVAEETRGCGFVKLS</sequence>
<dbReference type="Proteomes" id="UP000294003">
    <property type="component" value="Unassembled WGS sequence"/>
</dbReference>
<protein>
    <recommendedName>
        <fullName evidence="5">Biotrophy-associated secreted protein 2</fullName>
    </recommendedName>
</protein>
<proteinExistence type="predicted"/>
<comment type="caution">
    <text evidence="3">The sequence shown here is derived from an EMBL/GenBank/DDBJ whole genome shotgun (WGS) entry which is preliminary data.</text>
</comment>